<name>A0AAD9NEP6_RIDPI</name>
<gene>
    <name evidence="1" type="ORF">NP493_1359g00013</name>
</gene>
<protein>
    <submittedName>
        <fullName evidence="1">Uncharacterized protein</fullName>
    </submittedName>
</protein>
<proteinExistence type="predicted"/>
<evidence type="ECO:0000313" key="1">
    <source>
        <dbReference type="EMBL" id="KAK2165551.1"/>
    </source>
</evidence>
<organism evidence="1 2">
    <name type="scientific">Ridgeia piscesae</name>
    <name type="common">Tubeworm</name>
    <dbReference type="NCBI Taxonomy" id="27915"/>
    <lineage>
        <taxon>Eukaryota</taxon>
        <taxon>Metazoa</taxon>
        <taxon>Spiralia</taxon>
        <taxon>Lophotrochozoa</taxon>
        <taxon>Annelida</taxon>
        <taxon>Polychaeta</taxon>
        <taxon>Sedentaria</taxon>
        <taxon>Canalipalpata</taxon>
        <taxon>Sabellida</taxon>
        <taxon>Siboglinidae</taxon>
        <taxon>Ridgeia</taxon>
    </lineage>
</organism>
<dbReference type="AlphaFoldDB" id="A0AAD9NEP6"/>
<evidence type="ECO:0000313" key="2">
    <source>
        <dbReference type="Proteomes" id="UP001209878"/>
    </source>
</evidence>
<sequence length="139" mass="15819">MPGRYVTIIKWTVVTFCLHLLEKRSTVGGKETRICQNCKLSGPIVVGLLVCACLPGNSSTVWKFTIRRWDPVGWERGSILRRCITKCTNQFNQCRDDCVRNGNCVALIKLCKKLCDQVEMNCRNQCIKVYIKNKMAGDD</sequence>
<dbReference type="Proteomes" id="UP001209878">
    <property type="component" value="Unassembled WGS sequence"/>
</dbReference>
<dbReference type="EMBL" id="JAODUO010001359">
    <property type="protein sequence ID" value="KAK2165551.1"/>
    <property type="molecule type" value="Genomic_DNA"/>
</dbReference>
<reference evidence="1" key="1">
    <citation type="journal article" date="2023" name="Mol. Biol. Evol.">
        <title>Third-Generation Sequencing Reveals the Adaptive Role of the Epigenome in Three Deep-Sea Polychaetes.</title>
        <authorList>
            <person name="Perez M."/>
            <person name="Aroh O."/>
            <person name="Sun Y."/>
            <person name="Lan Y."/>
            <person name="Juniper S.K."/>
            <person name="Young C.R."/>
            <person name="Angers B."/>
            <person name="Qian P.Y."/>
        </authorList>
    </citation>
    <scope>NUCLEOTIDE SEQUENCE</scope>
    <source>
        <strain evidence="1">R07B-5</strain>
    </source>
</reference>
<keyword evidence="2" id="KW-1185">Reference proteome</keyword>
<accession>A0AAD9NEP6</accession>
<comment type="caution">
    <text evidence="1">The sequence shown here is derived from an EMBL/GenBank/DDBJ whole genome shotgun (WGS) entry which is preliminary data.</text>
</comment>